<dbReference type="STRING" id="996166.SAMN05192554_101282"/>
<feature type="transmembrane region" description="Helical" evidence="1">
    <location>
        <begin position="133"/>
        <end position="155"/>
    </location>
</feature>
<organism evidence="2 3">
    <name type="scientific">Haloarchaeobius iranensis</name>
    <dbReference type="NCBI Taxonomy" id="996166"/>
    <lineage>
        <taxon>Archaea</taxon>
        <taxon>Methanobacteriati</taxon>
        <taxon>Methanobacteriota</taxon>
        <taxon>Stenosarchaea group</taxon>
        <taxon>Halobacteria</taxon>
        <taxon>Halobacteriales</taxon>
        <taxon>Halorubellaceae</taxon>
        <taxon>Haloarchaeobius</taxon>
    </lineage>
</organism>
<dbReference type="Proteomes" id="UP000199370">
    <property type="component" value="Unassembled WGS sequence"/>
</dbReference>
<comment type="catalytic activity">
    <reaction evidence="1">
        <text>all-trans-beta-carotene + O2 = 2 all-trans-retinal</text>
        <dbReference type="Rhea" id="RHEA:32887"/>
        <dbReference type="ChEBI" id="CHEBI:15379"/>
        <dbReference type="ChEBI" id="CHEBI:17579"/>
        <dbReference type="ChEBI" id="CHEBI:17898"/>
        <dbReference type="EC" id="1.13.11.63"/>
    </reaction>
</comment>
<dbReference type="GO" id="GO:0003834">
    <property type="term" value="F:beta-carotene 15,15'-dioxygenase activity"/>
    <property type="evidence" value="ECO:0007669"/>
    <property type="project" value="UniProtKB-EC"/>
</dbReference>
<feature type="transmembrane region" description="Helical" evidence="1">
    <location>
        <begin position="161"/>
        <end position="180"/>
    </location>
</feature>
<gene>
    <name evidence="2" type="ORF">SAMN05192554_101282</name>
</gene>
<feature type="binding site" evidence="1">
    <location>
        <position position="111"/>
    </location>
    <ligand>
        <name>Fe cation</name>
        <dbReference type="ChEBI" id="CHEBI:24875"/>
    </ligand>
</feature>
<dbReference type="EC" id="1.13.11.63" evidence="1"/>
<keyword evidence="1" id="KW-0560">Oxidoreductase</keyword>
<dbReference type="GO" id="GO:0010436">
    <property type="term" value="F:carotenoid dioxygenase activity"/>
    <property type="evidence" value="ECO:0007669"/>
    <property type="project" value="UniProtKB-UniRule"/>
</dbReference>
<dbReference type="GO" id="GO:0005886">
    <property type="term" value="C:plasma membrane"/>
    <property type="evidence" value="ECO:0007669"/>
    <property type="project" value="UniProtKB-SubCell"/>
</dbReference>
<evidence type="ECO:0000256" key="1">
    <source>
        <dbReference type="HAMAP-Rule" id="MF_02093"/>
    </source>
</evidence>
<name>A0A1G9SNU5_9EURY</name>
<keyword evidence="1" id="KW-0812">Transmembrane</keyword>
<dbReference type="GO" id="GO:0016121">
    <property type="term" value="P:carotene catabolic process"/>
    <property type="evidence" value="ECO:0007669"/>
    <property type="project" value="UniProtKB-UniRule"/>
</dbReference>
<feature type="binding site" evidence="1">
    <location>
        <position position="246"/>
    </location>
    <ligand>
        <name>Fe cation</name>
        <dbReference type="ChEBI" id="CHEBI:24875"/>
    </ligand>
</feature>
<dbReference type="HAMAP" id="MF_02093">
    <property type="entry name" value="Beta_carotene_diox"/>
    <property type="match status" value="1"/>
</dbReference>
<keyword evidence="3" id="KW-1185">Reference proteome</keyword>
<dbReference type="GO" id="GO:0004497">
    <property type="term" value="F:monooxygenase activity"/>
    <property type="evidence" value="ECO:0007669"/>
    <property type="project" value="UniProtKB-KW"/>
</dbReference>
<keyword evidence="2" id="KW-0503">Monooxygenase</keyword>
<feature type="transmembrane region" description="Helical" evidence="1">
    <location>
        <begin position="75"/>
        <end position="95"/>
    </location>
</feature>
<comment type="function">
    <text evidence="1">Catalyzes the cleavage of beta-carotene at its central double bond (15,15') to yield two molecules of all-trans-retinal.</text>
</comment>
<comment type="subcellular location">
    <subcellularLocation>
        <location evidence="1">Cell membrane</location>
        <topology evidence="1">Multi-pass membrane protein</topology>
    </subcellularLocation>
</comment>
<keyword evidence="1" id="KW-0408">Iron</keyword>
<feature type="transmembrane region" description="Helical" evidence="1">
    <location>
        <begin position="218"/>
        <end position="240"/>
    </location>
</feature>
<proteinExistence type="inferred from homology"/>
<evidence type="ECO:0000313" key="2">
    <source>
        <dbReference type="EMBL" id="SDM37037.1"/>
    </source>
</evidence>
<dbReference type="OrthoDB" id="330454at2157"/>
<dbReference type="InterPro" id="IPR022270">
    <property type="entry name" value="Blh_diox"/>
</dbReference>
<evidence type="ECO:0000313" key="3">
    <source>
        <dbReference type="Proteomes" id="UP000199370"/>
    </source>
</evidence>
<protein>
    <recommendedName>
        <fullName evidence="1">Probable beta-carotene 15,15'-dioxygenase</fullName>
        <ecNumber evidence="1">1.13.11.63</ecNumber>
    </recommendedName>
</protein>
<dbReference type="NCBIfam" id="TIGR03753">
    <property type="entry name" value="blh_monoox"/>
    <property type="match status" value="1"/>
</dbReference>
<keyword evidence="1" id="KW-1133">Transmembrane helix</keyword>
<feature type="transmembrane region" description="Helical" evidence="1">
    <location>
        <begin position="187"/>
        <end position="206"/>
    </location>
</feature>
<comment type="cofactor">
    <cofactor evidence="1">
        <name>Fe(2+)</name>
        <dbReference type="ChEBI" id="CHEBI:29033"/>
    </cofactor>
</comment>
<dbReference type="Pfam" id="PF15461">
    <property type="entry name" value="BCD"/>
    <property type="match status" value="1"/>
</dbReference>
<comment type="similarity">
    <text evidence="1">Belongs to the Brp/Blh beta-carotene diooxygenase family.</text>
</comment>
<feature type="transmembrane region" description="Helical" evidence="1">
    <location>
        <begin position="101"/>
        <end position="121"/>
    </location>
</feature>
<dbReference type="AlphaFoldDB" id="A0A1G9SNU5"/>
<keyword evidence="1" id="KW-0472">Membrane</keyword>
<feature type="binding site" evidence="1">
    <location>
        <position position="242"/>
    </location>
    <ligand>
        <name>Fe cation</name>
        <dbReference type="ChEBI" id="CHEBI:24875"/>
    </ligand>
</feature>
<keyword evidence="1" id="KW-0479">Metal-binding</keyword>
<dbReference type="GO" id="GO:0005506">
    <property type="term" value="F:iron ion binding"/>
    <property type="evidence" value="ECO:0007669"/>
    <property type="project" value="UniProtKB-UniRule"/>
</dbReference>
<sequence>MAVSGTAVRKRTVEVLFAPVWLVLAAVAAAFALGAQVSPTLAAVPLVASVLVLGLPHGATDHVVAAHSGLSQRAYLFVAAVYLVLGGAYLVAWFLAPVASFVFFIALTLVHWGQGDCYVLSERSDGRYPASRGHTALLVATRGALPMLVPLVAFPGIYERVFAWTVGLFGVGPDAVAWAFTPAARTVVAGALAVLFATTLAVGYRVDGETWRLDAAETGLLVAFFGLVPPLLAVGLYFTLWHSLRHVVRTVLLDEPSVDALARGDRLTAALRYVRDAAPNTVGALAVLAAVWVTVPRTPAGVEGAVAAYLVLLAVLTLPHFLVVSALDRAQGVWSAGET</sequence>
<feature type="binding site" evidence="1">
    <location>
        <position position="57"/>
    </location>
    <ligand>
        <name>Fe cation</name>
        <dbReference type="ChEBI" id="CHEBI:24875"/>
    </ligand>
</feature>
<dbReference type="EMBL" id="FNIA01000001">
    <property type="protein sequence ID" value="SDM37037.1"/>
    <property type="molecule type" value="Genomic_DNA"/>
</dbReference>
<feature type="transmembrane region" description="Helical" evidence="1">
    <location>
        <begin position="277"/>
        <end position="295"/>
    </location>
</feature>
<reference evidence="2 3" key="1">
    <citation type="submission" date="2016-10" db="EMBL/GenBank/DDBJ databases">
        <authorList>
            <person name="de Groot N.N."/>
        </authorList>
    </citation>
    <scope>NUCLEOTIDE SEQUENCE [LARGE SCALE GENOMIC DNA]</scope>
    <source>
        <strain evidence="3">EB21,IBRC-M 10013,KCTC 4048</strain>
    </source>
</reference>
<keyword evidence="1" id="KW-0223">Dioxygenase</keyword>
<accession>A0A1G9SNU5</accession>
<feature type="transmembrane region" description="Helical" evidence="1">
    <location>
        <begin position="307"/>
        <end position="327"/>
    </location>
</feature>
<keyword evidence="1" id="KW-1003">Cell membrane</keyword>
<feature type="transmembrane region" description="Helical" evidence="1">
    <location>
        <begin position="12"/>
        <end position="31"/>
    </location>
</feature>
<dbReference type="RefSeq" id="WP_089731231.1">
    <property type="nucleotide sequence ID" value="NZ_FNIA01000001.1"/>
</dbReference>